<dbReference type="GO" id="GO:0006488">
    <property type="term" value="P:dolichol-linked oligosaccharide biosynthetic process"/>
    <property type="evidence" value="ECO:0007669"/>
    <property type="project" value="InterPro"/>
</dbReference>
<evidence type="ECO:0000313" key="2">
    <source>
        <dbReference type="EMBL" id="THG13141.1"/>
    </source>
</evidence>
<proteinExistence type="predicted"/>
<feature type="transmembrane region" description="Helical" evidence="1">
    <location>
        <begin position="37"/>
        <end position="59"/>
    </location>
</feature>
<gene>
    <name evidence="2" type="ORF">TEA_016823</name>
</gene>
<keyword evidence="1" id="KW-1133">Transmembrane helix</keyword>
<name>A0A4S4EAF5_CAMSN</name>
<organism evidence="2 3">
    <name type="scientific">Camellia sinensis var. sinensis</name>
    <name type="common">China tea</name>
    <dbReference type="NCBI Taxonomy" id="542762"/>
    <lineage>
        <taxon>Eukaryota</taxon>
        <taxon>Viridiplantae</taxon>
        <taxon>Streptophyta</taxon>
        <taxon>Embryophyta</taxon>
        <taxon>Tracheophyta</taxon>
        <taxon>Spermatophyta</taxon>
        <taxon>Magnoliopsida</taxon>
        <taxon>eudicotyledons</taxon>
        <taxon>Gunneridae</taxon>
        <taxon>Pentapetalae</taxon>
        <taxon>asterids</taxon>
        <taxon>Ericales</taxon>
        <taxon>Theaceae</taxon>
        <taxon>Camellia</taxon>
    </lineage>
</organism>
<feature type="transmembrane region" description="Helical" evidence="1">
    <location>
        <begin position="140"/>
        <end position="159"/>
    </location>
</feature>
<evidence type="ECO:0000313" key="3">
    <source>
        <dbReference type="Proteomes" id="UP000306102"/>
    </source>
</evidence>
<dbReference type="AlphaFoldDB" id="A0A4S4EAF5"/>
<dbReference type="Proteomes" id="UP000306102">
    <property type="component" value="Unassembled WGS sequence"/>
</dbReference>
<dbReference type="InterPro" id="IPR039698">
    <property type="entry name" value="Dfg10/SRD5A3"/>
</dbReference>
<reference evidence="2 3" key="1">
    <citation type="journal article" date="2018" name="Proc. Natl. Acad. Sci. U.S.A.">
        <title>Draft genome sequence of Camellia sinensis var. sinensis provides insights into the evolution of the tea genome and tea quality.</title>
        <authorList>
            <person name="Wei C."/>
            <person name="Yang H."/>
            <person name="Wang S."/>
            <person name="Zhao J."/>
            <person name="Liu C."/>
            <person name="Gao L."/>
            <person name="Xia E."/>
            <person name="Lu Y."/>
            <person name="Tai Y."/>
            <person name="She G."/>
            <person name="Sun J."/>
            <person name="Cao H."/>
            <person name="Tong W."/>
            <person name="Gao Q."/>
            <person name="Li Y."/>
            <person name="Deng W."/>
            <person name="Jiang X."/>
            <person name="Wang W."/>
            <person name="Chen Q."/>
            <person name="Zhang S."/>
            <person name="Li H."/>
            <person name="Wu J."/>
            <person name="Wang P."/>
            <person name="Li P."/>
            <person name="Shi C."/>
            <person name="Zheng F."/>
            <person name="Jian J."/>
            <person name="Huang B."/>
            <person name="Shan D."/>
            <person name="Shi M."/>
            <person name="Fang C."/>
            <person name="Yue Y."/>
            <person name="Li F."/>
            <person name="Li D."/>
            <person name="Wei S."/>
            <person name="Han B."/>
            <person name="Jiang C."/>
            <person name="Yin Y."/>
            <person name="Xia T."/>
            <person name="Zhang Z."/>
            <person name="Bennetzen J.L."/>
            <person name="Zhao S."/>
            <person name="Wan X."/>
        </authorList>
    </citation>
    <scope>NUCLEOTIDE SEQUENCE [LARGE SCALE GENOMIC DNA]</scope>
    <source>
        <strain evidence="3">cv. Shuchazao</strain>
        <tissue evidence="2">Leaf</tissue>
    </source>
</reference>
<dbReference type="UniPathway" id="UPA00378"/>
<dbReference type="PANTHER" id="PTHR14624">
    <property type="entry name" value="DFG10 PROTEIN"/>
    <property type="match status" value="1"/>
</dbReference>
<dbReference type="PANTHER" id="PTHR14624:SF0">
    <property type="entry name" value="POLYPRENOL REDUCTASE"/>
    <property type="match status" value="1"/>
</dbReference>
<dbReference type="GO" id="GO:0003865">
    <property type="term" value="F:3-oxo-5-alpha-steroid 4-dehydrogenase activity"/>
    <property type="evidence" value="ECO:0007669"/>
    <property type="project" value="TreeGrafter"/>
</dbReference>
<evidence type="ECO:0000256" key="1">
    <source>
        <dbReference type="SAM" id="Phobius"/>
    </source>
</evidence>
<sequence length="209" mass="24149">MLYCDIPSFQPMEIYVDDEAKLTLHGLVQKFTIPQKFFSHFYVLDVVWTTLLLVTTWFYAYKEAPLASGPLQYTTIVSYLTGGSNILSFHKSHSHLSTVKYRYRVWQSVFLLLLMEVQALRRLCETIYVFKYSPSARMHIFGYLTGLLNVCVCELNLIWRETNICADLLAKNAAARRETFMLIHDAPKTLLTLLAKDRIGAGCLRRVHL</sequence>
<dbReference type="GO" id="GO:0005783">
    <property type="term" value="C:endoplasmic reticulum"/>
    <property type="evidence" value="ECO:0007669"/>
    <property type="project" value="TreeGrafter"/>
</dbReference>
<dbReference type="STRING" id="542762.A0A4S4EAF5"/>
<comment type="caution">
    <text evidence="2">The sequence shown here is derived from an EMBL/GenBank/DDBJ whole genome shotgun (WGS) entry which is preliminary data.</text>
</comment>
<dbReference type="GO" id="GO:0016095">
    <property type="term" value="P:polyprenol catabolic process"/>
    <property type="evidence" value="ECO:0007669"/>
    <property type="project" value="TreeGrafter"/>
</dbReference>
<dbReference type="EMBL" id="SDRB02006071">
    <property type="protein sequence ID" value="THG13141.1"/>
    <property type="molecule type" value="Genomic_DNA"/>
</dbReference>
<keyword evidence="1" id="KW-0472">Membrane</keyword>
<keyword evidence="1" id="KW-0812">Transmembrane</keyword>
<protein>
    <submittedName>
        <fullName evidence="2">Uncharacterized protein</fullName>
    </submittedName>
</protein>
<accession>A0A4S4EAF5</accession>
<keyword evidence="3" id="KW-1185">Reference proteome</keyword>